<dbReference type="GO" id="GO:0000978">
    <property type="term" value="F:RNA polymerase II cis-regulatory region sequence-specific DNA binding"/>
    <property type="evidence" value="ECO:0007669"/>
    <property type="project" value="TreeGrafter"/>
</dbReference>
<evidence type="ECO:0000313" key="14">
    <source>
        <dbReference type="EMBL" id="KAI5608279.1"/>
    </source>
</evidence>
<feature type="compositionally biased region" description="Low complexity" evidence="12">
    <location>
        <begin position="840"/>
        <end position="852"/>
    </location>
</feature>
<sequence length="885" mass="98043">MFIGVGSVLRKRRIMSSKQATSPFASGADVNEDGPGQERLVWEKDEGMEPLAAPQLPIHNLLHGKIHSEELPPVSSSVPPESDWDSLVSAQQRMESDSNKVCSLYSFRNNSTSPHKPEEGARERGDLLGASAFGTPERRKGSLADVVDTLKQKKLEEMTKTEQDETSCMEKLLSKEWKEKMDRLNTSELLGEIQGTPESLAEKERQLSTMITQLISLREQLLAAHDEQKKLAASQMEKQRQQMELARQQQEQIARQQQQLLQQQHKINLLQQQIQRSIVSRHLSSSAALMKVLGALSRLSHEQLRREKSHLGVGGIVWTSYMKDFLVTPQLLGGNCEATGSDSRRNPPNHPTPLIPPIGPQEEEEERGSDSLRSLCGSFIRLSCGPQVQGHMPPLMIPIFPHDQRTLAAAAAAQQGFLFPPGMSYKPGDNYPVQFIPSTMAAAAASGLNPLQLQQLYAAQLASMQLSPGAKMAPLPQLSNSAGPLSPGPKSEKRSSSPLGQVKEEGTQPLNLSARPKTAEPVKSPMSPTHSLFPGSKGSPSSQPKSGGIPSPLSLGRGSSLDILSNLNSTALFGDQDAVMKAIQEARKMREQIQREQLQHHQQSMDAKLSALSGLGLNNCRADKERVHFESLGHHLGKLGEDGKIGQRVIDLTRPEDLDGGASTTEARVFRESRGRNPNEPHIKRPMNAFMVWAKDERRKILQAFPDMHNSNISKILGSRWKAMSNQEKQPYYEEQARLSKIHLEKYPNYKYKPRPKRTCIIDGKKLRIGEYKQMMRSRRQEMRQFFTVGQQPQTQLPISSSAGVVYPGAISMTSDCSSNSASPEPTVPVIQSTFGMKLEPNVPSVVPNEPVNGEDDMDMYEDFEDEPKSDYSSENEVQEPVSAN</sequence>
<dbReference type="FunFam" id="1.10.30.10:FF:000003">
    <property type="entry name" value="Putative transcription factor SOX-6"/>
    <property type="match status" value="1"/>
</dbReference>
<evidence type="ECO:0000313" key="15">
    <source>
        <dbReference type="Proteomes" id="UP001205998"/>
    </source>
</evidence>
<reference evidence="14" key="1">
    <citation type="submission" date="2018-07" db="EMBL/GenBank/DDBJ databases">
        <title>Comparative genomics of catfishes provides insights into carnivory and benthic adaptation.</title>
        <authorList>
            <person name="Zhang Y."/>
            <person name="Wang D."/>
            <person name="Peng Z."/>
            <person name="Zheng S."/>
            <person name="Shao F."/>
            <person name="Tao W."/>
        </authorList>
    </citation>
    <scope>NUCLEOTIDE SEQUENCE</scope>
    <source>
        <strain evidence="14">Chongqing</strain>
    </source>
</reference>
<comment type="subcellular location">
    <subcellularLocation>
        <location evidence="1">Nucleus</location>
    </subcellularLocation>
</comment>
<evidence type="ECO:0000259" key="13">
    <source>
        <dbReference type="PROSITE" id="PS50118"/>
    </source>
</evidence>
<evidence type="ECO:0000256" key="5">
    <source>
        <dbReference type="ARBA" id="ARBA00023015"/>
    </source>
</evidence>
<feature type="coiled-coil region" evidence="11">
    <location>
        <begin position="200"/>
        <end position="273"/>
    </location>
</feature>
<evidence type="ECO:0000256" key="4">
    <source>
        <dbReference type="ARBA" id="ARBA00022782"/>
    </source>
</evidence>
<evidence type="ECO:0000256" key="12">
    <source>
        <dbReference type="SAM" id="MobiDB-lite"/>
    </source>
</evidence>
<dbReference type="InterPro" id="IPR051356">
    <property type="entry name" value="SOX/SOX-like_TF"/>
</dbReference>
<keyword evidence="4" id="KW-0221">Differentiation</keyword>
<feature type="region of interest" description="Disordered" evidence="12">
    <location>
        <begin position="16"/>
        <end position="35"/>
    </location>
</feature>
<dbReference type="SUPFAM" id="SSF47095">
    <property type="entry name" value="HMG-box"/>
    <property type="match status" value="1"/>
</dbReference>
<feature type="region of interest" description="Disordered" evidence="12">
    <location>
        <begin position="840"/>
        <end position="885"/>
    </location>
</feature>
<keyword evidence="3" id="KW-1017">Isopeptide bond</keyword>
<keyword evidence="6 10" id="KW-0238">DNA-binding</keyword>
<comment type="caution">
    <text evidence="14">The sequence shown here is derived from an EMBL/GenBank/DDBJ whole genome shotgun (WGS) entry which is preliminary data.</text>
</comment>
<feature type="DNA-binding region" description="HMG box" evidence="10">
    <location>
        <begin position="683"/>
        <end position="751"/>
    </location>
</feature>
<evidence type="ECO:0000256" key="3">
    <source>
        <dbReference type="ARBA" id="ARBA00022499"/>
    </source>
</evidence>
<dbReference type="AlphaFoldDB" id="A0AAD5FAD2"/>
<dbReference type="InterPro" id="IPR036910">
    <property type="entry name" value="HMG_box_dom_sf"/>
</dbReference>
<dbReference type="GO" id="GO:0007417">
    <property type="term" value="P:central nervous system development"/>
    <property type="evidence" value="ECO:0007669"/>
    <property type="project" value="TreeGrafter"/>
</dbReference>
<dbReference type="GO" id="GO:0045165">
    <property type="term" value="P:cell fate commitment"/>
    <property type="evidence" value="ECO:0007669"/>
    <property type="project" value="TreeGrafter"/>
</dbReference>
<evidence type="ECO:0000256" key="1">
    <source>
        <dbReference type="ARBA" id="ARBA00004123"/>
    </source>
</evidence>
<evidence type="ECO:0000256" key="2">
    <source>
        <dbReference type="ARBA" id="ARBA00022473"/>
    </source>
</evidence>
<dbReference type="PROSITE" id="PS50118">
    <property type="entry name" value="HMG_BOX_2"/>
    <property type="match status" value="1"/>
</dbReference>
<name>A0AAD5FAD2_SILAS</name>
<evidence type="ECO:0000256" key="7">
    <source>
        <dbReference type="ARBA" id="ARBA00023159"/>
    </source>
</evidence>
<feature type="region of interest" description="Disordered" evidence="12">
    <location>
        <begin position="472"/>
        <end position="554"/>
    </location>
</feature>
<feature type="compositionally biased region" description="Low complexity" evidence="12">
    <location>
        <begin position="534"/>
        <end position="554"/>
    </location>
</feature>
<evidence type="ECO:0000256" key="11">
    <source>
        <dbReference type="SAM" id="Coils"/>
    </source>
</evidence>
<accession>A0AAD5FAD2</accession>
<dbReference type="InterPro" id="IPR009071">
    <property type="entry name" value="HMG_box_dom"/>
</dbReference>
<dbReference type="Gene3D" id="1.10.30.10">
    <property type="entry name" value="High mobility group box domain"/>
    <property type="match status" value="1"/>
</dbReference>
<dbReference type="PANTHER" id="PTHR45789:SF1">
    <property type="entry name" value="TRANSCRIPTION FACTOR SOX-6"/>
    <property type="match status" value="1"/>
</dbReference>
<keyword evidence="11" id="KW-0175">Coiled coil</keyword>
<keyword evidence="2" id="KW-0217">Developmental protein</keyword>
<proteinExistence type="predicted"/>
<keyword evidence="8" id="KW-0804">Transcription</keyword>
<dbReference type="GO" id="GO:0032332">
    <property type="term" value="P:positive regulation of chondrocyte differentiation"/>
    <property type="evidence" value="ECO:0007669"/>
    <property type="project" value="TreeGrafter"/>
</dbReference>
<keyword evidence="7" id="KW-0010">Activator</keyword>
<keyword evidence="15" id="KW-1185">Reference proteome</keyword>
<feature type="compositionally biased region" description="Polar residues" evidence="12">
    <location>
        <begin position="873"/>
        <end position="885"/>
    </location>
</feature>
<protein>
    <submittedName>
        <fullName evidence="14">Transcription factor SOX-6</fullName>
    </submittedName>
</protein>
<evidence type="ECO:0000256" key="6">
    <source>
        <dbReference type="ARBA" id="ARBA00023125"/>
    </source>
</evidence>
<feature type="region of interest" description="Disordered" evidence="12">
    <location>
        <begin position="336"/>
        <end position="369"/>
    </location>
</feature>
<feature type="compositionally biased region" description="Pro residues" evidence="12">
    <location>
        <begin position="348"/>
        <end position="359"/>
    </location>
</feature>
<dbReference type="Pfam" id="PF00505">
    <property type="entry name" value="HMG_box"/>
    <property type="match status" value="1"/>
</dbReference>
<keyword evidence="9 10" id="KW-0539">Nucleus</keyword>
<dbReference type="GO" id="GO:0000981">
    <property type="term" value="F:DNA-binding transcription factor activity, RNA polymerase II-specific"/>
    <property type="evidence" value="ECO:0007669"/>
    <property type="project" value="TreeGrafter"/>
</dbReference>
<keyword evidence="5" id="KW-0805">Transcription regulation</keyword>
<feature type="compositionally biased region" description="Acidic residues" evidence="12">
    <location>
        <begin position="853"/>
        <end position="866"/>
    </location>
</feature>
<dbReference type="Proteomes" id="UP001205998">
    <property type="component" value="Unassembled WGS sequence"/>
</dbReference>
<gene>
    <name evidence="14" type="ORF">C0J50_6948</name>
</gene>
<evidence type="ECO:0000256" key="8">
    <source>
        <dbReference type="ARBA" id="ARBA00023163"/>
    </source>
</evidence>
<dbReference type="EMBL" id="MU583252">
    <property type="protein sequence ID" value="KAI5608279.1"/>
    <property type="molecule type" value="Genomic_DNA"/>
</dbReference>
<dbReference type="CDD" id="cd22042">
    <property type="entry name" value="HMG-box_EGL13-like"/>
    <property type="match status" value="1"/>
</dbReference>
<feature type="domain" description="HMG box" evidence="13">
    <location>
        <begin position="683"/>
        <end position="751"/>
    </location>
</feature>
<organism evidence="14 15">
    <name type="scientific">Silurus asotus</name>
    <name type="common">Amur catfish</name>
    <name type="synonym">Parasilurus asotus</name>
    <dbReference type="NCBI Taxonomy" id="30991"/>
    <lineage>
        <taxon>Eukaryota</taxon>
        <taxon>Metazoa</taxon>
        <taxon>Chordata</taxon>
        <taxon>Craniata</taxon>
        <taxon>Vertebrata</taxon>
        <taxon>Euteleostomi</taxon>
        <taxon>Actinopterygii</taxon>
        <taxon>Neopterygii</taxon>
        <taxon>Teleostei</taxon>
        <taxon>Ostariophysi</taxon>
        <taxon>Siluriformes</taxon>
        <taxon>Siluridae</taxon>
        <taxon>Silurus</taxon>
    </lineage>
</organism>
<dbReference type="GO" id="GO:0005634">
    <property type="term" value="C:nucleus"/>
    <property type="evidence" value="ECO:0007669"/>
    <property type="project" value="UniProtKB-SubCell"/>
</dbReference>
<evidence type="ECO:0000256" key="10">
    <source>
        <dbReference type="PROSITE-ProRule" id="PRU00267"/>
    </source>
</evidence>
<dbReference type="SMART" id="SM00398">
    <property type="entry name" value="HMG"/>
    <property type="match status" value="1"/>
</dbReference>
<dbReference type="PANTHER" id="PTHR45789">
    <property type="entry name" value="FI18025P1"/>
    <property type="match status" value="1"/>
</dbReference>
<evidence type="ECO:0000256" key="9">
    <source>
        <dbReference type="ARBA" id="ARBA00023242"/>
    </source>
</evidence>